<dbReference type="InterPro" id="IPR004161">
    <property type="entry name" value="EFTu-like_2"/>
</dbReference>
<evidence type="ECO:0000313" key="7">
    <source>
        <dbReference type="Proteomes" id="UP001295423"/>
    </source>
</evidence>
<feature type="domain" description="Translation elongation factor EFTu-like" evidence="5">
    <location>
        <begin position="212"/>
        <end position="264"/>
    </location>
</feature>
<dbReference type="Gene3D" id="3.40.50.300">
    <property type="entry name" value="P-loop containing nucleotide triphosphate hydrolases"/>
    <property type="match status" value="1"/>
</dbReference>
<dbReference type="Gene3D" id="2.40.30.10">
    <property type="entry name" value="Translation factors"/>
    <property type="match status" value="1"/>
</dbReference>
<dbReference type="GO" id="GO:0009507">
    <property type="term" value="C:chloroplast"/>
    <property type="evidence" value="ECO:0007669"/>
    <property type="project" value="UniProtKB-SubCell"/>
</dbReference>
<reference evidence="6" key="1">
    <citation type="submission" date="2023-08" db="EMBL/GenBank/DDBJ databases">
        <authorList>
            <person name="Audoor S."/>
            <person name="Bilcke G."/>
        </authorList>
    </citation>
    <scope>NUCLEOTIDE SEQUENCE</scope>
</reference>
<dbReference type="SUPFAM" id="SSF52540">
    <property type="entry name" value="P-loop containing nucleoside triphosphate hydrolases"/>
    <property type="match status" value="1"/>
</dbReference>
<evidence type="ECO:0000259" key="5">
    <source>
        <dbReference type="Pfam" id="PF03144"/>
    </source>
</evidence>
<dbReference type="InterPro" id="IPR050100">
    <property type="entry name" value="TRAFAC_GTPase_members"/>
</dbReference>
<evidence type="ECO:0000256" key="2">
    <source>
        <dbReference type="ARBA" id="ARBA00022741"/>
    </source>
</evidence>
<dbReference type="Pfam" id="PF03144">
    <property type="entry name" value="GTP_EFTU_D2"/>
    <property type="match status" value="1"/>
</dbReference>
<proteinExistence type="predicted"/>
<dbReference type="SUPFAM" id="SSF50447">
    <property type="entry name" value="Translation proteins"/>
    <property type="match status" value="1"/>
</dbReference>
<evidence type="ECO:0000313" key="6">
    <source>
        <dbReference type="EMBL" id="CAJ1889302.1"/>
    </source>
</evidence>
<evidence type="ECO:0000259" key="4">
    <source>
        <dbReference type="Pfam" id="PF00009"/>
    </source>
</evidence>
<gene>
    <name evidence="6" type="ORF">CYCCA115_LOCUS29</name>
</gene>
<dbReference type="Pfam" id="PF00009">
    <property type="entry name" value="GTP_EFTU"/>
    <property type="match status" value="1"/>
</dbReference>
<dbReference type="InterPro" id="IPR000795">
    <property type="entry name" value="T_Tr_GTP-bd_dom"/>
</dbReference>
<keyword evidence="3" id="KW-0342">GTP-binding</keyword>
<sequence>MNEFSYIVSSNRSKEAPNGMTVDNAIHQLETPNSVCTLIDTPGNLKHRQTATAALGQADVAILVVDSTAADIEECTTTTVPDDSKVRFGYEEIAQIAHDQGIRQMIVVLTKLDDRGAHLTEKQYSNVVKSIGFSLDKIGFRHSPSSTITTTIPFIPLSGLNGDNLTHRSPGIPWYDGPYLMQALDGMEIPVRESFKQLWIPILNVCQVERIGIVAIGTIETGTLEVGMQVKILPNDVLAKVESIEMHHTALSTAQAGDHVGFNLVFSVDDTTTEAMDIRPGCIATDADVSYSTLVDHGYL</sequence>
<dbReference type="InterPro" id="IPR009000">
    <property type="entry name" value="Transl_B-barrel_sf"/>
</dbReference>
<name>A0AAD2FAG1_9STRA</name>
<dbReference type="GO" id="GO:0003924">
    <property type="term" value="F:GTPase activity"/>
    <property type="evidence" value="ECO:0007669"/>
    <property type="project" value="InterPro"/>
</dbReference>
<dbReference type="GO" id="GO:0005525">
    <property type="term" value="F:GTP binding"/>
    <property type="evidence" value="ECO:0007669"/>
    <property type="project" value="UniProtKB-KW"/>
</dbReference>
<evidence type="ECO:0000256" key="1">
    <source>
        <dbReference type="ARBA" id="ARBA00004229"/>
    </source>
</evidence>
<feature type="domain" description="Tr-type G" evidence="4">
    <location>
        <begin position="10"/>
        <end position="183"/>
    </location>
</feature>
<accession>A0AAD2FAG1</accession>
<keyword evidence="7" id="KW-1185">Reference proteome</keyword>
<comment type="caution">
    <text evidence="6">The sequence shown here is derived from an EMBL/GenBank/DDBJ whole genome shotgun (WGS) entry which is preliminary data.</text>
</comment>
<comment type="subcellular location">
    <subcellularLocation>
        <location evidence="1">Plastid</location>
        <location evidence="1">Chloroplast</location>
    </subcellularLocation>
</comment>
<protein>
    <recommendedName>
        <fullName evidence="8">Tr-type G domain-containing protein</fullName>
    </recommendedName>
</protein>
<evidence type="ECO:0000256" key="3">
    <source>
        <dbReference type="ARBA" id="ARBA00023134"/>
    </source>
</evidence>
<evidence type="ECO:0008006" key="8">
    <source>
        <dbReference type="Google" id="ProtNLM"/>
    </source>
</evidence>
<keyword evidence="2" id="KW-0547">Nucleotide-binding</keyword>
<dbReference type="InterPro" id="IPR027417">
    <property type="entry name" value="P-loop_NTPase"/>
</dbReference>
<dbReference type="Proteomes" id="UP001295423">
    <property type="component" value="Unassembled WGS sequence"/>
</dbReference>
<organism evidence="6 7">
    <name type="scientific">Cylindrotheca closterium</name>
    <dbReference type="NCBI Taxonomy" id="2856"/>
    <lineage>
        <taxon>Eukaryota</taxon>
        <taxon>Sar</taxon>
        <taxon>Stramenopiles</taxon>
        <taxon>Ochrophyta</taxon>
        <taxon>Bacillariophyta</taxon>
        <taxon>Bacillariophyceae</taxon>
        <taxon>Bacillariophycidae</taxon>
        <taxon>Bacillariales</taxon>
        <taxon>Bacillariaceae</taxon>
        <taxon>Cylindrotheca</taxon>
    </lineage>
</organism>
<dbReference type="PANTHER" id="PTHR23115">
    <property type="entry name" value="TRANSLATION FACTOR"/>
    <property type="match status" value="1"/>
</dbReference>
<dbReference type="EMBL" id="CAKOGP040000001">
    <property type="protein sequence ID" value="CAJ1889302.1"/>
    <property type="molecule type" value="Genomic_DNA"/>
</dbReference>
<dbReference type="AlphaFoldDB" id="A0AAD2FAG1"/>